<dbReference type="Gramene" id="PNW78703">
    <property type="protein sequence ID" value="PNW78703"/>
    <property type="gene ID" value="CHLRE_09g387319v5"/>
</dbReference>
<keyword evidence="5" id="KW-0288">FMN</keyword>
<dbReference type="GO" id="GO:0102265">
    <property type="term" value="F:tRNA-dihydrouridine47 synthase activity"/>
    <property type="evidence" value="ECO:0007669"/>
    <property type="project" value="UniProtKB-EC"/>
</dbReference>
<dbReference type="GO" id="GO:0017150">
    <property type="term" value="F:tRNA dihydrouridine synthase activity"/>
    <property type="evidence" value="ECO:0000318"/>
    <property type="project" value="GO_Central"/>
</dbReference>
<dbReference type="InterPro" id="IPR035587">
    <property type="entry name" value="DUS-like_FMN-bd"/>
</dbReference>
<dbReference type="GO" id="GO:0050660">
    <property type="term" value="F:flavin adenine dinucleotide binding"/>
    <property type="evidence" value="ECO:0007669"/>
    <property type="project" value="InterPro"/>
</dbReference>
<dbReference type="ExpressionAtlas" id="A0A2K3DDU6">
    <property type="expression patterns" value="baseline"/>
</dbReference>
<sequence>MALVAAPTASPAPAATSTPAPCPPLAVKPLQLGPHLSLWPPLLSAPMAGISSAPYRRLATSHGAAMATSEMVIASTLLVKNRRTRKLASFADDERVRSVQLYGVKPEQLEQAVRLLVCEHGVQHVDLNFGCPVRKITARGGGSALPLRPRLFAKLVAAAVAGAGGEAPVTVKFRVGLTPELPTHLQAGRIAEAEGAAALVLHARTADQLYASPVDWAAVRALVEAVRIPVVGNGDVFEGADALRLLRETGCAGVMVGRAAVGRPWVFDEVAAALTGAPPPPPPRLGEVVAAALRHAEMEVDWYRGYHDSERDTLLRFRKFIKLYLLGFNSTGSLQSCLFAAETLEQWRAAVYGGSGQLYDAAEPFPAAAVRFPRLKGGGPLVRKPMGLPDGWLEEARGGGGRAEAQLTDDACEG</sequence>
<dbReference type="OrthoDB" id="10262250at2759"/>
<dbReference type="SUPFAM" id="SSF51395">
    <property type="entry name" value="FMN-linked oxidoreductases"/>
    <property type="match status" value="1"/>
</dbReference>
<evidence type="ECO:0000313" key="15">
    <source>
        <dbReference type="Proteomes" id="UP000006906"/>
    </source>
</evidence>
<evidence type="ECO:0000256" key="4">
    <source>
        <dbReference type="ARBA" id="ARBA00022630"/>
    </source>
</evidence>
<dbReference type="AlphaFoldDB" id="A0A2K3DDU6"/>
<keyword evidence="4" id="KW-0285">Flavoprotein</keyword>
<comment type="cofactor">
    <cofactor evidence="1">
        <name>FMN</name>
        <dbReference type="ChEBI" id="CHEBI:58210"/>
    </cofactor>
</comment>
<dbReference type="InterPro" id="IPR013785">
    <property type="entry name" value="Aldolase_TIM"/>
</dbReference>
<evidence type="ECO:0000256" key="9">
    <source>
        <dbReference type="ARBA" id="ARBA00048266"/>
    </source>
</evidence>
<protein>
    <recommendedName>
        <fullName evidence="3">tRNA-dihydrouridine(47) synthase [NAD(P)(+)]</fullName>
        <ecNumber evidence="3">1.3.1.89</ecNumber>
    </recommendedName>
</protein>
<dbReference type="EC" id="1.3.1.89" evidence="3"/>
<proteinExistence type="inferred from homology"/>
<evidence type="ECO:0000256" key="3">
    <source>
        <dbReference type="ARBA" id="ARBA00012376"/>
    </source>
</evidence>
<comment type="catalytic activity">
    <reaction evidence="9">
        <text>5,6-dihydrouridine(47) in tRNA + NAD(+) = uridine(47) in tRNA + NADH + H(+)</text>
        <dbReference type="Rhea" id="RHEA:53364"/>
        <dbReference type="Rhea" id="RHEA-COMP:13539"/>
        <dbReference type="Rhea" id="RHEA-COMP:13540"/>
        <dbReference type="ChEBI" id="CHEBI:15378"/>
        <dbReference type="ChEBI" id="CHEBI:57540"/>
        <dbReference type="ChEBI" id="CHEBI:57945"/>
        <dbReference type="ChEBI" id="CHEBI:65315"/>
        <dbReference type="ChEBI" id="CHEBI:74443"/>
        <dbReference type="EC" id="1.3.1.89"/>
    </reaction>
    <physiologicalReaction direction="right-to-left" evidence="9">
        <dbReference type="Rhea" id="RHEA:53366"/>
    </physiologicalReaction>
</comment>
<evidence type="ECO:0000256" key="11">
    <source>
        <dbReference type="ARBA" id="ARBA00049447"/>
    </source>
</evidence>
<evidence type="ECO:0000256" key="2">
    <source>
        <dbReference type="ARBA" id="ARBA00005451"/>
    </source>
</evidence>
<evidence type="ECO:0000256" key="10">
    <source>
        <dbReference type="ARBA" id="ARBA00048342"/>
    </source>
</evidence>
<dbReference type="PANTHER" id="PTHR45846">
    <property type="entry name" value="TRNA-DIHYDROURIDINE(47) SYNTHASE [NAD(P)(+)]-LIKE"/>
    <property type="match status" value="1"/>
</dbReference>
<name>A0A2K3DDU6_CHLRE</name>
<comment type="catalytic activity">
    <reaction evidence="10">
        <text>a 5,6-dihydrouridine in mRNA + NAD(+) = a uridine in mRNA + NADH + H(+)</text>
        <dbReference type="Rhea" id="RHEA:69851"/>
        <dbReference type="Rhea" id="RHEA-COMP:14658"/>
        <dbReference type="Rhea" id="RHEA-COMP:17789"/>
        <dbReference type="ChEBI" id="CHEBI:15378"/>
        <dbReference type="ChEBI" id="CHEBI:57540"/>
        <dbReference type="ChEBI" id="CHEBI:57945"/>
        <dbReference type="ChEBI" id="CHEBI:65315"/>
        <dbReference type="ChEBI" id="CHEBI:74443"/>
    </reaction>
    <physiologicalReaction direction="right-to-left" evidence="10">
        <dbReference type="Rhea" id="RHEA:69853"/>
    </physiologicalReaction>
</comment>
<keyword evidence="8" id="KW-0560">Oxidoreductase</keyword>
<comment type="catalytic activity">
    <reaction evidence="11">
        <text>a 5,6-dihydrouridine in mRNA + NADP(+) = a uridine in mRNA + NADPH + H(+)</text>
        <dbReference type="Rhea" id="RHEA:69855"/>
        <dbReference type="Rhea" id="RHEA-COMP:14658"/>
        <dbReference type="Rhea" id="RHEA-COMP:17789"/>
        <dbReference type="ChEBI" id="CHEBI:15378"/>
        <dbReference type="ChEBI" id="CHEBI:57783"/>
        <dbReference type="ChEBI" id="CHEBI:58349"/>
        <dbReference type="ChEBI" id="CHEBI:65315"/>
        <dbReference type="ChEBI" id="CHEBI:74443"/>
    </reaction>
    <physiologicalReaction direction="right-to-left" evidence="11">
        <dbReference type="Rhea" id="RHEA:69857"/>
    </physiologicalReaction>
</comment>
<dbReference type="KEGG" id="cre:CHLRE_09g387319v5"/>
<evidence type="ECO:0000256" key="12">
    <source>
        <dbReference type="ARBA" id="ARBA00049513"/>
    </source>
</evidence>
<dbReference type="InterPro" id="IPR018517">
    <property type="entry name" value="tRNA_hU_synthase_CS"/>
</dbReference>
<dbReference type="PANTHER" id="PTHR45846:SF1">
    <property type="entry name" value="TRNA-DIHYDROURIDINE(47) SYNTHASE [NAD(P)(+)]-LIKE"/>
    <property type="match status" value="1"/>
</dbReference>
<dbReference type="Pfam" id="PF01207">
    <property type="entry name" value="Dus"/>
    <property type="match status" value="1"/>
</dbReference>
<gene>
    <name evidence="14" type="ORF">CHLRE_09g387319v5</name>
</gene>
<accession>A0A2K3DDU6</accession>
<organism evidence="14 15">
    <name type="scientific">Chlamydomonas reinhardtii</name>
    <name type="common">Chlamydomonas smithii</name>
    <dbReference type="NCBI Taxonomy" id="3055"/>
    <lineage>
        <taxon>Eukaryota</taxon>
        <taxon>Viridiplantae</taxon>
        <taxon>Chlorophyta</taxon>
        <taxon>core chlorophytes</taxon>
        <taxon>Chlorophyceae</taxon>
        <taxon>CS clade</taxon>
        <taxon>Chlamydomonadales</taxon>
        <taxon>Chlamydomonadaceae</taxon>
        <taxon>Chlamydomonas</taxon>
    </lineage>
</organism>
<dbReference type="Gene3D" id="3.20.20.70">
    <property type="entry name" value="Aldolase class I"/>
    <property type="match status" value="1"/>
</dbReference>
<dbReference type="EMBL" id="CM008970">
    <property type="protein sequence ID" value="PNW78703.1"/>
    <property type="molecule type" value="Genomic_DNA"/>
</dbReference>
<dbReference type="GeneID" id="5720564"/>
<dbReference type="PROSITE" id="PS01136">
    <property type="entry name" value="UPF0034"/>
    <property type="match status" value="1"/>
</dbReference>
<evidence type="ECO:0000259" key="13">
    <source>
        <dbReference type="Pfam" id="PF01207"/>
    </source>
</evidence>
<comment type="catalytic activity">
    <reaction evidence="12">
        <text>5,6-dihydrouridine(47) in tRNA + NADP(+) = uridine(47) in tRNA + NADPH + H(+)</text>
        <dbReference type="Rhea" id="RHEA:53360"/>
        <dbReference type="Rhea" id="RHEA-COMP:13539"/>
        <dbReference type="Rhea" id="RHEA-COMP:13540"/>
        <dbReference type="ChEBI" id="CHEBI:15378"/>
        <dbReference type="ChEBI" id="CHEBI:57783"/>
        <dbReference type="ChEBI" id="CHEBI:58349"/>
        <dbReference type="ChEBI" id="CHEBI:65315"/>
        <dbReference type="ChEBI" id="CHEBI:74443"/>
        <dbReference type="EC" id="1.3.1.89"/>
    </reaction>
    <physiologicalReaction direction="right-to-left" evidence="12">
        <dbReference type="Rhea" id="RHEA:53362"/>
    </physiologicalReaction>
</comment>
<reference evidence="14 15" key="1">
    <citation type="journal article" date="2007" name="Science">
        <title>The Chlamydomonas genome reveals the evolution of key animal and plant functions.</title>
        <authorList>
            <person name="Merchant S.S."/>
            <person name="Prochnik S.E."/>
            <person name="Vallon O."/>
            <person name="Harris E.H."/>
            <person name="Karpowicz S.J."/>
            <person name="Witman G.B."/>
            <person name="Terry A."/>
            <person name="Salamov A."/>
            <person name="Fritz-Laylin L.K."/>
            <person name="Marechal-Drouard L."/>
            <person name="Marshall W.F."/>
            <person name="Qu L.H."/>
            <person name="Nelson D.R."/>
            <person name="Sanderfoot A.A."/>
            <person name="Spalding M.H."/>
            <person name="Kapitonov V.V."/>
            <person name="Ren Q."/>
            <person name="Ferris P."/>
            <person name="Lindquist E."/>
            <person name="Shapiro H."/>
            <person name="Lucas S.M."/>
            <person name="Grimwood J."/>
            <person name="Schmutz J."/>
            <person name="Cardol P."/>
            <person name="Cerutti H."/>
            <person name="Chanfreau G."/>
            <person name="Chen C.L."/>
            <person name="Cognat V."/>
            <person name="Croft M.T."/>
            <person name="Dent R."/>
            <person name="Dutcher S."/>
            <person name="Fernandez E."/>
            <person name="Fukuzawa H."/>
            <person name="Gonzalez-Ballester D."/>
            <person name="Gonzalez-Halphen D."/>
            <person name="Hallmann A."/>
            <person name="Hanikenne M."/>
            <person name="Hippler M."/>
            <person name="Inwood W."/>
            <person name="Jabbari K."/>
            <person name="Kalanon M."/>
            <person name="Kuras R."/>
            <person name="Lefebvre P.A."/>
            <person name="Lemaire S.D."/>
            <person name="Lobanov A.V."/>
            <person name="Lohr M."/>
            <person name="Manuell A."/>
            <person name="Meier I."/>
            <person name="Mets L."/>
            <person name="Mittag M."/>
            <person name="Mittelmeier T."/>
            <person name="Moroney J.V."/>
            <person name="Moseley J."/>
            <person name="Napoli C."/>
            <person name="Nedelcu A.M."/>
            <person name="Niyogi K."/>
            <person name="Novoselov S.V."/>
            <person name="Paulsen I.T."/>
            <person name="Pazour G."/>
            <person name="Purton S."/>
            <person name="Ral J.P."/>
            <person name="Riano-Pachon D.M."/>
            <person name="Riekhof W."/>
            <person name="Rymarquis L."/>
            <person name="Schroda M."/>
            <person name="Stern D."/>
            <person name="Umen J."/>
            <person name="Willows R."/>
            <person name="Wilson N."/>
            <person name="Zimmer S.L."/>
            <person name="Allmer J."/>
            <person name="Balk J."/>
            <person name="Bisova K."/>
            <person name="Chen C.J."/>
            <person name="Elias M."/>
            <person name="Gendler K."/>
            <person name="Hauser C."/>
            <person name="Lamb M.R."/>
            <person name="Ledford H."/>
            <person name="Long J.C."/>
            <person name="Minagawa J."/>
            <person name="Page M.D."/>
            <person name="Pan J."/>
            <person name="Pootakham W."/>
            <person name="Roje S."/>
            <person name="Rose A."/>
            <person name="Stahlberg E."/>
            <person name="Terauchi A.M."/>
            <person name="Yang P."/>
            <person name="Ball S."/>
            <person name="Bowler C."/>
            <person name="Dieckmann C.L."/>
            <person name="Gladyshev V.N."/>
            <person name="Green P."/>
            <person name="Jorgensen R."/>
            <person name="Mayfield S."/>
            <person name="Mueller-Roeber B."/>
            <person name="Rajamani S."/>
            <person name="Sayre R.T."/>
            <person name="Brokstein P."/>
            <person name="Dubchak I."/>
            <person name="Goodstein D."/>
            <person name="Hornick L."/>
            <person name="Huang Y.W."/>
            <person name="Jhaveri J."/>
            <person name="Luo Y."/>
            <person name="Martinez D."/>
            <person name="Ngau W.C."/>
            <person name="Otillar B."/>
            <person name="Poliakov A."/>
            <person name="Porter A."/>
            <person name="Szajkowski L."/>
            <person name="Werner G."/>
            <person name="Zhou K."/>
            <person name="Grigoriev I.V."/>
            <person name="Rokhsar D.S."/>
            <person name="Grossman A.R."/>
        </authorList>
    </citation>
    <scope>NUCLEOTIDE SEQUENCE [LARGE SCALE GENOMIC DNA]</scope>
    <source>
        <strain evidence="15">CC-503</strain>
    </source>
</reference>
<evidence type="ECO:0000256" key="6">
    <source>
        <dbReference type="ARBA" id="ARBA00022694"/>
    </source>
</evidence>
<feature type="domain" description="DUS-like FMN-binding" evidence="13">
    <location>
        <begin position="45"/>
        <end position="334"/>
    </location>
</feature>
<dbReference type="Gene3D" id="1.10.1200.80">
    <property type="entry name" value="Putative flavin oxidoreducatase, domain 2"/>
    <property type="match status" value="1"/>
</dbReference>
<evidence type="ECO:0000256" key="5">
    <source>
        <dbReference type="ARBA" id="ARBA00022643"/>
    </source>
</evidence>
<comment type="similarity">
    <text evidence="2">Belongs to the Dus family. Dus3 subfamily.</text>
</comment>
<evidence type="ECO:0000256" key="1">
    <source>
        <dbReference type="ARBA" id="ARBA00001917"/>
    </source>
</evidence>
<dbReference type="Proteomes" id="UP000006906">
    <property type="component" value="Chromosome 9"/>
</dbReference>
<dbReference type="PaxDb" id="3055-EDP02058"/>
<keyword evidence="7" id="KW-0521">NADP</keyword>
<evidence type="ECO:0000313" key="14">
    <source>
        <dbReference type="EMBL" id="PNW78703.1"/>
    </source>
</evidence>
<dbReference type="InterPro" id="IPR024036">
    <property type="entry name" value="tRNA-dHydroUridine_Synthase_C"/>
</dbReference>
<dbReference type="STRING" id="3055.A0A2K3DDU6"/>
<evidence type="ECO:0000256" key="7">
    <source>
        <dbReference type="ARBA" id="ARBA00022857"/>
    </source>
</evidence>
<dbReference type="OMA" id="MWHAIRD"/>
<keyword evidence="15" id="KW-1185">Reference proteome</keyword>
<evidence type="ECO:0000256" key="8">
    <source>
        <dbReference type="ARBA" id="ARBA00023002"/>
    </source>
</evidence>
<dbReference type="CDD" id="cd02801">
    <property type="entry name" value="DUS_like_FMN"/>
    <property type="match status" value="1"/>
</dbReference>
<dbReference type="RefSeq" id="XP_001694906.2">
    <property type="nucleotide sequence ID" value="XM_001694854.2"/>
</dbReference>
<dbReference type="InParanoid" id="A0A2K3DDU6"/>
<keyword evidence="6" id="KW-0819">tRNA processing</keyword>